<keyword evidence="7" id="KW-0677">Repeat</keyword>
<keyword evidence="13" id="KW-0325">Glycoprotein</keyword>
<comment type="subcellular location">
    <subcellularLocation>
        <location evidence="1">Cell membrane</location>
        <topology evidence="1">Multi-pass membrane protein</topology>
    </subcellularLocation>
</comment>
<dbReference type="InterPro" id="IPR003591">
    <property type="entry name" value="Leu-rich_rpt_typical-subtyp"/>
</dbReference>
<dbReference type="SMART" id="SM00013">
    <property type="entry name" value="LRRNT"/>
    <property type="match status" value="1"/>
</dbReference>
<feature type="signal peptide" evidence="17">
    <location>
        <begin position="1"/>
        <end position="23"/>
    </location>
</feature>
<dbReference type="PANTHER" id="PTHR24372:SF82">
    <property type="entry name" value="RICKETS"/>
    <property type="match status" value="1"/>
</dbReference>
<dbReference type="GO" id="GO:0009755">
    <property type="term" value="P:hormone-mediated signaling pathway"/>
    <property type="evidence" value="ECO:0007669"/>
    <property type="project" value="TreeGrafter"/>
</dbReference>
<feature type="region of interest" description="Disordered" evidence="15">
    <location>
        <begin position="990"/>
        <end position="1015"/>
    </location>
</feature>
<evidence type="ECO:0000256" key="5">
    <source>
        <dbReference type="ARBA" id="ARBA00022692"/>
    </source>
</evidence>
<dbReference type="Gene3D" id="3.80.10.10">
    <property type="entry name" value="Ribonuclease Inhibitor"/>
    <property type="match status" value="2"/>
</dbReference>
<keyword evidence="8 16" id="KW-1133">Transmembrane helix</keyword>
<feature type="region of interest" description="Disordered" evidence="15">
    <location>
        <begin position="912"/>
        <end position="935"/>
    </location>
</feature>
<proteinExistence type="inferred from homology"/>
<dbReference type="EMBL" id="JAPXFL010000015">
    <property type="protein sequence ID" value="KAK9497302.1"/>
    <property type="molecule type" value="Genomic_DNA"/>
</dbReference>
<dbReference type="SMART" id="SM00365">
    <property type="entry name" value="LRR_SD22"/>
    <property type="match status" value="4"/>
</dbReference>
<evidence type="ECO:0000256" key="13">
    <source>
        <dbReference type="ARBA" id="ARBA00023180"/>
    </source>
</evidence>
<dbReference type="PRINTS" id="PR00373">
    <property type="entry name" value="GLYCHORMONER"/>
</dbReference>
<dbReference type="FunFam" id="1.20.1070.10:FF:000156">
    <property type="entry name" value="Lutropin-choriogonadotropic hormone receptor"/>
    <property type="match status" value="1"/>
</dbReference>
<evidence type="ECO:0000256" key="1">
    <source>
        <dbReference type="ARBA" id="ARBA00004651"/>
    </source>
</evidence>
<keyword evidence="14" id="KW-0807">Transducer</keyword>
<dbReference type="GO" id="GO:0008528">
    <property type="term" value="F:G protein-coupled peptide receptor activity"/>
    <property type="evidence" value="ECO:0007669"/>
    <property type="project" value="TreeGrafter"/>
</dbReference>
<feature type="transmembrane region" description="Helical" evidence="16">
    <location>
        <begin position="694"/>
        <end position="715"/>
    </location>
</feature>
<dbReference type="InterPro" id="IPR002131">
    <property type="entry name" value="Gphrmn_rcpt_fam"/>
</dbReference>
<feature type="compositionally biased region" description="Low complexity" evidence="15">
    <location>
        <begin position="1045"/>
        <end position="1078"/>
    </location>
</feature>
<keyword evidence="12" id="KW-0675">Receptor</keyword>
<dbReference type="SUPFAM" id="SSF81321">
    <property type="entry name" value="Family A G protein-coupled receptor-like"/>
    <property type="match status" value="1"/>
</dbReference>
<dbReference type="PRINTS" id="PR00237">
    <property type="entry name" value="GPCRRHODOPSN"/>
</dbReference>
<comment type="similarity">
    <text evidence="2">Belongs to the G-protein coupled receptor 1 family.</text>
</comment>
<comment type="caution">
    <text evidence="19">The sequence shown here is derived from an EMBL/GenBank/DDBJ whole genome shotgun (WGS) entry which is preliminary data.</text>
</comment>
<feature type="compositionally biased region" description="Low complexity" evidence="15">
    <location>
        <begin position="998"/>
        <end position="1011"/>
    </location>
</feature>
<keyword evidence="3" id="KW-1003">Cell membrane</keyword>
<dbReference type="SMART" id="SM00369">
    <property type="entry name" value="LRR_TYP"/>
    <property type="match status" value="11"/>
</dbReference>
<evidence type="ECO:0000256" key="8">
    <source>
        <dbReference type="ARBA" id="ARBA00022989"/>
    </source>
</evidence>
<organism evidence="19 20">
    <name type="scientific">Rhynocoris fuscipes</name>
    <dbReference type="NCBI Taxonomy" id="488301"/>
    <lineage>
        <taxon>Eukaryota</taxon>
        <taxon>Metazoa</taxon>
        <taxon>Ecdysozoa</taxon>
        <taxon>Arthropoda</taxon>
        <taxon>Hexapoda</taxon>
        <taxon>Insecta</taxon>
        <taxon>Pterygota</taxon>
        <taxon>Neoptera</taxon>
        <taxon>Paraneoptera</taxon>
        <taxon>Hemiptera</taxon>
        <taxon>Heteroptera</taxon>
        <taxon>Panheteroptera</taxon>
        <taxon>Cimicomorpha</taxon>
        <taxon>Reduviidae</taxon>
        <taxon>Harpactorinae</taxon>
        <taxon>Harpactorini</taxon>
        <taxon>Rhynocoris</taxon>
    </lineage>
</organism>
<protein>
    <recommendedName>
        <fullName evidence="18">G-protein coupled receptors family 1 profile domain-containing protein</fullName>
    </recommendedName>
</protein>
<keyword evidence="5 16" id="KW-0812">Transmembrane</keyword>
<dbReference type="Gene3D" id="1.20.1070.10">
    <property type="entry name" value="Rhodopsin 7-helix transmembrane proteins"/>
    <property type="match status" value="1"/>
</dbReference>
<evidence type="ECO:0000313" key="20">
    <source>
        <dbReference type="Proteomes" id="UP001461498"/>
    </source>
</evidence>
<dbReference type="Pfam" id="PF13855">
    <property type="entry name" value="LRR_8"/>
    <property type="match status" value="4"/>
</dbReference>
<evidence type="ECO:0000256" key="9">
    <source>
        <dbReference type="ARBA" id="ARBA00023040"/>
    </source>
</evidence>
<name>A0AAW1CGD7_9HEMI</name>
<feature type="chain" id="PRO_5044717609" description="G-protein coupled receptors family 1 profile domain-containing protein" evidence="17">
    <location>
        <begin position="24"/>
        <end position="1166"/>
    </location>
</feature>
<gene>
    <name evidence="19" type="ORF">O3M35_004646</name>
</gene>
<feature type="compositionally biased region" description="Polar residues" evidence="15">
    <location>
        <begin position="912"/>
        <end position="925"/>
    </location>
</feature>
<dbReference type="PROSITE" id="PS51450">
    <property type="entry name" value="LRR"/>
    <property type="match status" value="4"/>
</dbReference>
<dbReference type="CDD" id="cd15136">
    <property type="entry name" value="7tmA_Glyco_hormone_R"/>
    <property type="match status" value="1"/>
</dbReference>
<evidence type="ECO:0000256" key="14">
    <source>
        <dbReference type="ARBA" id="ARBA00023224"/>
    </source>
</evidence>
<dbReference type="GO" id="GO:0007189">
    <property type="term" value="P:adenylate cyclase-activating G protein-coupled receptor signaling pathway"/>
    <property type="evidence" value="ECO:0007669"/>
    <property type="project" value="TreeGrafter"/>
</dbReference>
<evidence type="ECO:0000256" key="6">
    <source>
        <dbReference type="ARBA" id="ARBA00022729"/>
    </source>
</evidence>
<feature type="transmembrane region" description="Helical" evidence="16">
    <location>
        <begin position="736"/>
        <end position="758"/>
    </location>
</feature>
<keyword evidence="11" id="KW-1015">Disulfide bond</keyword>
<dbReference type="SUPFAM" id="SSF52058">
    <property type="entry name" value="L domain-like"/>
    <property type="match status" value="2"/>
</dbReference>
<keyword evidence="6 17" id="KW-0732">Signal</keyword>
<feature type="domain" description="G-protein coupled receptors family 1 profile" evidence="18">
    <location>
        <begin position="629"/>
        <end position="875"/>
    </location>
</feature>
<dbReference type="EMBL" id="JAPXFL010000015">
    <property type="protein sequence ID" value="KAK9497303.1"/>
    <property type="molecule type" value="Genomic_DNA"/>
</dbReference>
<evidence type="ECO:0000256" key="3">
    <source>
        <dbReference type="ARBA" id="ARBA00022475"/>
    </source>
</evidence>
<dbReference type="FunFam" id="3.80.10.10:FF:000770">
    <property type="entry name" value="Uncharacterized protein"/>
    <property type="match status" value="1"/>
</dbReference>
<reference evidence="19 20" key="1">
    <citation type="submission" date="2022-12" db="EMBL/GenBank/DDBJ databases">
        <title>Chromosome-level genome assembly of true bugs.</title>
        <authorList>
            <person name="Ma L."/>
            <person name="Li H."/>
        </authorList>
    </citation>
    <scope>NUCLEOTIDE SEQUENCE [LARGE SCALE GENOMIC DNA]</scope>
    <source>
        <strain evidence="19">Lab_2022b</strain>
    </source>
</reference>
<evidence type="ECO:0000256" key="15">
    <source>
        <dbReference type="SAM" id="MobiDB-lite"/>
    </source>
</evidence>
<dbReference type="PROSITE" id="PS50262">
    <property type="entry name" value="G_PROTEIN_RECEP_F1_2"/>
    <property type="match status" value="1"/>
</dbReference>
<dbReference type="AlphaFoldDB" id="A0AAW1CGD7"/>
<evidence type="ECO:0000259" key="18">
    <source>
        <dbReference type="PROSITE" id="PS50262"/>
    </source>
</evidence>
<dbReference type="GO" id="GO:0005886">
    <property type="term" value="C:plasma membrane"/>
    <property type="evidence" value="ECO:0007669"/>
    <property type="project" value="UniProtKB-SubCell"/>
</dbReference>
<dbReference type="PANTHER" id="PTHR24372">
    <property type="entry name" value="GLYCOPROTEIN HORMONE RECEPTOR"/>
    <property type="match status" value="1"/>
</dbReference>
<keyword evidence="9" id="KW-0297">G-protein coupled receptor</keyword>
<dbReference type="InterPro" id="IPR000276">
    <property type="entry name" value="GPCR_Rhodpsn"/>
</dbReference>
<evidence type="ECO:0000256" key="7">
    <source>
        <dbReference type="ARBA" id="ARBA00022737"/>
    </source>
</evidence>
<evidence type="ECO:0000256" key="2">
    <source>
        <dbReference type="ARBA" id="ARBA00010663"/>
    </source>
</evidence>
<keyword evidence="4" id="KW-0433">Leucine-rich repeat</keyword>
<evidence type="ECO:0000313" key="19">
    <source>
        <dbReference type="EMBL" id="KAK9497302.1"/>
    </source>
</evidence>
<dbReference type="Proteomes" id="UP001461498">
    <property type="component" value="Unassembled WGS sequence"/>
</dbReference>
<dbReference type="InterPro" id="IPR032675">
    <property type="entry name" value="LRR_dom_sf"/>
</dbReference>
<keyword evidence="10 16" id="KW-0472">Membrane</keyword>
<dbReference type="InterPro" id="IPR000372">
    <property type="entry name" value="LRRNT"/>
</dbReference>
<feature type="transmembrane region" description="Helical" evidence="16">
    <location>
        <begin position="778"/>
        <end position="802"/>
    </location>
</feature>
<feature type="region of interest" description="Disordered" evidence="15">
    <location>
        <begin position="1139"/>
        <end position="1166"/>
    </location>
</feature>
<evidence type="ECO:0000256" key="17">
    <source>
        <dbReference type="SAM" id="SignalP"/>
    </source>
</evidence>
<feature type="transmembrane region" description="Helical" evidence="16">
    <location>
        <begin position="618"/>
        <end position="639"/>
    </location>
</feature>
<dbReference type="InterPro" id="IPR001611">
    <property type="entry name" value="Leu-rich_rpt"/>
</dbReference>
<keyword evidence="20" id="KW-1185">Reference proteome</keyword>
<sequence>MGLRQVSLAILLLLLFVASGLLATPHSPISCPVGCTCSPQITLVSCVKASLTAVPINIPPQTTKLDLFGNNITVIEETSFSNTPELEELILGENQLERIHPNVFYNNAKLKRVNLENCRLFDIPWEIFKPLHFFTSLQIDRNEITEIDPRNLFNLTELRNLRLDSNKLKVIPSESFKFFPSLEALNLGNNLLTEIPVNAFSGLRYLVILYIKRNQISEIHEDAFSNLTALRVLELDDNLLTHVPIAVTKLTALQELSLSGNRIKYITSGILQTAQGLSHLELKGNPLIAVDPHAFSFLPKLRKLILSDARELKEFPSLNGTSALEILRIDRASLESVPKSLCTTCPKIKSLDMKSNNLRHVPDLSGCKDLRVLDLAGNKITSLEGTPFQGLNLMHDLLLSKNQISEIPRDAFHGLSKLQVLDLEGNAITEVHSQAFTHFNQLEDLNLGNNVFPTLPTDGLDRLLHLKTFNNPKLKNFPSPDKFPRVQTLVLSYAYHCCAFLPLIPAEAPPRTPVHESVFFPTDNEFDLSLWNSSLTDIWPQLQNLSKKFGTQINQLWDNFGTDFTYPGNLPAYVEEYFEEQENNKQTDPPPSKIQCLPTPGPFLPCVDLFDWWTLRCGVWIVFLLAMLGNGTVVFVLIFSRSKIDVPRFLVCNLAAADFFMGVYLGMLAVVDASTLGEFEMYAIPWQMSAGCQLAGFLGVLSSELSVYTLAVITLERNYAITHAMHLNKRLSLKHAGYIMLCGWIFATVTAALPLIGISDYRKFATCLPFETNTTWSLVYVVFLMFINGIAFLILMGCYLKMYCAIRGSQAWNSNDSRIAKRMALLVFTDFLCWSPIAFFSLTAAFGFQLVSLEQAKVFTVFVLPLNSCCNPFLYAILTKQFKKDCVLICKAIEESRVTRGIGRCRHSSNFSNRQTPANTNSLMDRSSRDHGHQPCSCNTRLLTESNTKRTPKRWMATKLYWISSCINRKSSDRTRTRSDQYAYQIAEIQQKQHKRASSVSSSENFSSSRSDSWRQNHYHCGIPMRLLDPKKRASSWIVTRKTSQDSNLSSSRNDSSGSATTNSTTMSRVSRSSNSSESRPKPRLIRQSAIVDENDLPPGSPARLTVRFLTTIPSAAESSMQMDEESASACYAILHTDPEQVTNNPQQLSTPKSKGVRTSLLNNQL</sequence>
<feature type="region of interest" description="Disordered" evidence="15">
    <location>
        <begin position="1038"/>
        <end position="1085"/>
    </location>
</feature>
<evidence type="ECO:0000256" key="11">
    <source>
        <dbReference type="ARBA" id="ARBA00023157"/>
    </source>
</evidence>
<feature type="transmembrane region" description="Helical" evidence="16">
    <location>
        <begin position="823"/>
        <end position="846"/>
    </location>
</feature>
<accession>A0AAW1CGD7</accession>
<evidence type="ECO:0000256" key="16">
    <source>
        <dbReference type="SAM" id="Phobius"/>
    </source>
</evidence>
<dbReference type="Pfam" id="PF00001">
    <property type="entry name" value="7tm_1"/>
    <property type="match status" value="1"/>
</dbReference>
<evidence type="ECO:0000256" key="10">
    <source>
        <dbReference type="ARBA" id="ARBA00023136"/>
    </source>
</evidence>
<feature type="compositionally biased region" description="Polar residues" evidence="15">
    <location>
        <begin position="1140"/>
        <end position="1153"/>
    </location>
</feature>
<dbReference type="GO" id="GO:0016500">
    <property type="term" value="F:protein-hormone receptor activity"/>
    <property type="evidence" value="ECO:0007669"/>
    <property type="project" value="InterPro"/>
</dbReference>
<evidence type="ECO:0000256" key="12">
    <source>
        <dbReference type="ARBA" id="ARBA00023170"/>
    </source>
</evidence>
<evidence type="ECO:0000256" key="4">
    <source>
        <dbReference type="ARBA" id="ARBA00022614"/>
    </source>
</evidence>
<dbReference type="InterPro" id="IPR017452">
    <property type="entry name" value="GPCR_Rhodpsn_7TM"/>
</dbReference>
<feature type="transmembrane region" description="Helical" evidence="16">
    <location>
        <begin position="651"/>
        <end position="674"/>
    </location>
</feature>